<organism evidence="4 5">
    <name type="scientific">Metallococcus carri</name>
    <dbReference type="NCBI Taxonomy" id="1656884"/>
    <lineage>
        <taxon>Bacteria</taxon>
        <taxon>Bacillati</taxon>
        <taxon>Actinomycetota</taxon>
        <taxon>Actinomycetes</taxon>
        <taxon>Micrococcales</taxon>
        <taxon>Dermacoccaceae</taxon>
        <taxon>Metallococcus</taxon>
    </lineage>
</organism>
<proteinExistence type="inferred from homology"/>
<keyword evidence="2" id="KW-0472">Membrane</keyword>
<feature type="transmembrane region" description="Helical" evidence="2">
    <location>
        <begin position="208"/>
        <end position="228"/>
    </location>
</feature>
<dbReference type="EMBL" id="JAAOIV010000011">
    <property type="protein sequence ID" value="NHN56920.1"/>
    <property type="molecule type" value="Genomic_DNA"/>
</dbReference>
<dbReference type="PANTHER" id="PTHR22911:SF137">
    <property type="entry name" value="SOLUTE CARRIER FAMILY 35 MEMBER G2-RELATED"/>
    <property type="match status" value="1"/>
</dbReference>
<dbReference type="Proteomes" id="UP000744769">
    <property type="component" value="Unassembled WGS sequence"/>
</dbReference>
<feature type="transmembrane region" description="Helical" evidence="2">
    <location>
        <begin position="149"/>
        <end position="167"/>
    </location>
</feature>
<feature type="transmembrane region" description="Helical" evidence="2">
    <location>
        <begin position="29"/>
        <end position="53"/>
    </location>
</feature>
<comment type="similarity">
    <text evidence="1">Belongs to the EamA transporter family.</text>
</comment>
<feature type="transmembrane region" description="Helical" evidence="2">
    <location>
        <begin position="263"/>
        <end position="279"/>
    </location>
</feature>
<keyword evidence="2" id="KW-0812">Transmembrane</keyword>
<sequence>MPVLPVAIALAAALSWGSADYAGGIFARRIAAVRVVVVSQAGALAVMTLVFAARLVRSGMPGGAWLGWGALCGVAGTVALTSFYAALARGTMGVVSPIAATGAILPVVAGWVAGDRLGALTLAGIGCALAGIILASGPELSGAVGRMPVLLALVAAAGFGTSMVSLHQGARSNIVGTLWAMRLTSVVMLAVVLLVRRPSGGRPARRDLPGLWLTGCGDLLANALFSIASGLGAVGVVGVLSSLYPVVTVVLAWVLLHERLRRVQLVGVLLALVGVALTVL</sequence>
<evidence type="ECO:0000313" key="5">
    <source>
        <dbReference type="Proteomes" id="UP000744769"/>
    </source>
</evidence>
<feature type="transmembrane region" description="Helical" evidence="2">
    <location>
        <begin position="179"/>
        <end position="196"/>
    </location>
</feature>
<evidence type="ECO:0000256" key="1">
    <source>
        <dbReference type="ARBA" id="ARBA00007362"/>
    </source>
</evidence>
<dbReference type="AlphaFoldDB" id="A0A967B439"/>
<keyword evidence="5" id="KW-1185">Reference proteome</keyword>
<dbReference type="PANTHER" id="PTHR22911">
    <property type="entry name" value="ACYL-MALONYL CONDENSING ENZYME-RELATED"/>
    <property type="match status" value="1"/>
</dbReference>
<gene>
    <name evidence="4" type="ORF">G9U51_14175</name>
</gene>
<evidence type="ECO:0000313" key="4">
    <source>
        <dbReference type="EMBL" id="NHN56920.1"/>
    </source>
</evidence>
<comment type="caution">
    <text evidence="4">The sequence shown here is derived from an EMBL/GenBank/DDBJ whole genome shotgun (WGS) entry which is preliminary data.</text>
</comment>
<dbReference type="SUPFAM" id="SSF103481">
    <property type="entry name" value="Multidrug resistance efflux transporter EmrE"/>
    <property type="match status" value="2"/>
</dbReference>
<reference evidence="4" key="1">
    <citation type="submission" date="2020-03" db="EMBL/GenBank/DDBJ databases">
        <title>Draft sequencing of Calidifontibacter sp. DB0510.</title>
        <authorList>
            <person name="Kim D.-U."/>
        </authorList>
    </citation>
    <scope>NUCLEOTIDE SEQUENCE</scope>
    <source>
        <strain evidence="4">DB0510</strain>
    </source>
</reference>
<keyword evidence="2" id="KW-1133">Transmembrane helix</keyword>
<evidence type="ECO:0000259" key="3">
    <source>
        <dbReference type="Pfam" id="PF00892"/>
    </source>
</evidence>
<feature type="domain" description="EamA" evidence="3">
    <location>
        <begin position="6"/>
        <end position="136"/>
    </location>
</feature>
<feature type="transmembrane region" description="Helical" evidence="2">
    <location>
        <begin position="65"/>
        <end position="87"/>
    </location>
</feature>
<protein>
    <submittedName>
        <fullName evidence="4">DMT family transporter</fullName>
    </submittedName>
</protein>
<dbReference type="Pfam" id="PF00892">
    <property type="entry name" value="EamA"/>
    <property type="match status" value="2"/>
</dbReference>
<dbReference type="GO" id="GO:0016020">
    <property type="term" value="C:membrane"/>
    <property type="evidence" value="ECO:0007669"/>
    <property type="project" value="InterPro"/>
</dbReference>
<accession>A0A967B439</accession>
<feature type="transmembrane region" description="Helical" evidence="2">
    <location>
        <begin position="117"/>
        <end position="137"/>
    </location>
</feature>
<feature type="domain" description="EamA" evidence="3">
    <location>
        <begin position="148"/>
        <end position="279"/>
    </location>
</feature>
<dbReference type="RefSeq" id="WP_166197656.1">
    <property type="nucleotide sequence ID" value="NZ_JAAOIV010000011.1"/>
</dbReference>
<evidence type="ECO:0000256" key="2">
    <source>
        <dbReference type="SAM" id="Phobius"/>
    </source>
</evidence>
<dbReference type="InterPro" id="IPR000620">
    <property type="entry name" value="EamA_dom"/>
</dbReference>
<name>A0A967B439_9MICO</name>
<feature type="transmembrane region" description="Helical" evidence="2">
    <location>
        <begin position="234"/>
        <end position="256"/>
    </location>
</feature>
<dbReference type="InterPro" id="IPR037185">
    <property type="entry name" value="EmrE-like"/>
</dbReference>